<evidence type="ECO:0000313" key="5">
    <source>
        <dbReference type="Proteomes" id="UP001470809"/>
    </source>
</evidence>
<keyword evidence="4" id="KW-0614">Plasmid</keyword>
<evidence type="ECO:0000256" key="2">
    <source>
        <dbReference type="PROSITE-ProRule" id="PRU10139"/>
    </source>
</evidence>
<dbReference type="InterPro" id="IPR036526">
    <property type="entry name" value="C-N_Hydrolase_sf"/>
</dbReference>
<dbReference type="Gene3D" id="3.60.110.10">
    <property type="entry name" value="Carbon-nitrogen hydrolase"/>
    <property type="match status" value="1"/>
</dbReference>
<dbReference type="PROSITE" id="PS50263">
    <property type="entry name" value="CN_HYDROLASE"/>
    <property type="match status" value="1"/>
</dbReference>
<dbReference type="Pfam" id="PF00795">
    <property type="entry name" value="CN_hydrolase"/>
    <property type="match status" value="1"/>
</dbReference>
<dbReference type="EMBL" id="CP151764">
    <property type="protein sequence ID" value="WZU65587.1"/>
    <property type="molecule type" value="Genomic_DNA"/>
</dbReference>
<dbReference type="AlphaFoldDB" id="A0AAN0MA41"/>
<gene>
    <name evidence="4" type="ORF">AABB31_00230</name>
</gene>
<evidence type="ECO:0000313" key="4">
    <source>
        <dbReference type="EMBL" id="WZU65587.1"/>
    </source>
</evidence>
<reference evidence="4" key="1">
    <citation type="submission" date="2024-04" db="EMBL/GenBank/DDBJ databases">
        <title>Phylogenomic analyses of a clade within the roseobacter group suggest taxonomic reassignments of species of the genera Aestuariivita, Citreicella, Loktanella, Nautella, Pelagibaca, Ruegeria, Thalassobius, Thiobacimonas and Tropicibacter, and the proposal o.</title>
        <authorList>
            <person name="Jeon C.O."/>
        </authorList>
    </citation>
    <scope>NUCLEOTIDE SEQUENCE</scope>
    <source>
        <strain evidence="4">SS1-5</strain>
        <plasmid evidence="4">pSS15unnamed1</plasmid>
    </source>
</reference>
<dbReference type="SUPFAM" id="SSF56317">
    <property type="entry name" value="Carbon-nitrogen hydrolase"/>
    <property type="match status" value="1"/>
</dbReference>
<feature type="active site" description="Proton acceptor" evidence="2">
    <location>
        <position position="51"/>
    </location>
</feature>
<geneLocation type="plasmid" evidence="5">
    <name>pSS1-5</name>
</geneLocation>
<name>A0AAN0MA41_9RHOB</name>
<feature type="domain" description="CN hydrolase" evidence="3">
    <location>
        <begin position="11"/>
        <end position="88"/>
    </location>
</feature>
<dbReference type="PANTHER" id="PTHR46044:SF1">
    <property type="entry name" value="CN HYDROLASE DOMAIN-CONTAINING PROTEIN"/>
    <property type="match status" value="1"/>
</dbReference>
<keyword evidence="4" id="KW-0378">Hydrolase</keyword>
<keyword evidence="5" id="KW-1185">Reference proteome</keyword>
<dbReference type="InterPro" id="IPR044149">
    <property type="entry name" value="Nitrilases_CHs"/>
</dbReference>
<dbReference type="InterPro" id="IPR003010">
    <property type="entry name" value="C-N_Hydrolase"/>
</dbReference>
<protein>
    <submittedName>
        <fullName evidence="4">Nitrilase-related carbon-nitrogen hydrolase</fullName>
    </submittedName>
</protein>
<dbReference type="PROSITE" id="PS00920">
    <property type="entry name" value="NITRIL_CHT_1"/>
    <property type="match status" value="1"/>
</dbReference>
<dbReference type="InterPro" id="IPR000132">
    <property type="entry name" value="Nitrilase/CN_hydratase_CS"/>
</dbReference>
<dbReference type="PANTHER" id="PTHR46044">
    <property type="entry name" value="NITRILASE"/>
    <property type="match status" value="1"/>
</dbReference>
<organism evidence="4 5">
    <name type="scientific">Yoonia rhodophyticola</name>
    <dbReference type="NCBI Taxonomy" id="3137370"/>
    <lineage>
        <taxon>Bacteria</taxon>
        <taxon>Pseudomonadati</taxon>
        <taxon>Pseudomonadota</taxon>
        <taxon>Alphaproteobacteria</taxon>
        <taxon>Rhodobacterales</taxon>
        <taxon>Paracoccaceae</taxon>
        <taxon>Yoonia</taxon>
    </lineage>
</organism>
<dbReference type="GO" id="GO:0000257">
    <property type="term" value="F:nitrilase activity"/>
    <property type="evidence" value="ECO:0007669"/>
    <property type="project" value="UniProtKB-ARBA"/>
</dbReference>
<proteinExistence type="inferred from homology"/>
<evidence type="ECO:0000256" key="1">
    <source>
        <dbReference type="ARBA" id="ARBA00008129"/>
    </source>
</evidence>
<dbReference type="Proteomes" id="UP001470809">
    <property type="component" value="Plasmid pSS1-5"/>
</dbReference>
<comment type="similarity">
    <text evidence="1">Belongs to the carbon-nitrogen hydrolase superfamily. Nitrilase family.</text>
</comment>
<evidence type="ECO:0000259" key="3">
    <source>
        <dbReference type="PROSITE" id="PS50263"/>
    </source>
</evidence>
<accession>A0AAN0MA41</accession>
<sequence>MAGPGPLGKIVKVGVVQAAPVLLDLDAGVEKAIGLIDEAGKQGVQLLNFPETWLPGYPWWIWFNPLPSTCSSQHLISRMRLLQGPNRT</sequence>